<dbReference type="SUPFAM" id="SSF117281">
    <property type="entry name" value="Kelch motif"/>
    <property type="match status" value="1"/>
</dbReference>
<dbReference type="NCBIfam" id="TIGR04183">
    <property type="entry name" value="Por_Secre_tail"/>
    <property type="match status" value="1"/>
</dbReference>
<dbReference type="SUPFAM" id="SSF89372">
    <property type="entry name" value="Fucose-specific lectin"/>
    <property type="match status" value="1"/>
</dbReference>
<name>A0A7C3YUH2_UNCW3</name>
<organism evidence="4">
    <name type="scientific">candidate division WOR-3 bacterium</name>
    <dbReference type="NCBI Taxonomy" id="2052148"/>
    <lineage>
        <taxon>Bacteria</taxon>
        <taxon>Bacteria division WOR-3</taxon>
    </lineage>
</organism>
<evidence type="ECO:0000256" key="3">
    <source>
        <dbReference type="SAM" id="MobiDB-lite"/>
    </source>
</evidence>
<gene>
    <name evidence="4" type="ORF">ENX07_04095</name>
</gene>
<evidence type="ECO:0000256" key="2">
    <source>
        <dbReference type="ARBA" id="ARBA00022737"/>
    </source>
</evidence>
<feature type="region of interest" description="Disordered" evidence="3">
    <location>
        <begin position="182"/>
        <end position="203"/>
    </location>
</feature>
<protein>
    <submittedName>
        <fullName evidence="4">T9SS type A sorting domain-containing protein</fullName>
    </submittedName>
</protein>
<accession>A0A7C3YUH2</accession>
<keyword evidence="2" id="KW-0677">Repeat</keyword>
<reference evidence="4" key="1">
    <citation type="journal article" date="2020" name="mSystems">
        <title>Genome- and Community-Level Interaction Insights into Carbon Utilization and Element Cycling Functions of Hydrothermarchaeota in Hydrothermal Sediment.</title>
        <authorList>
            <person name="Zhou Z."/>
            <person name="Liu Y."/>
            <person name="Xu W."/>
            <person name="Pan J."/>
            <person name="Luo Z.H."/>
            <person name="Li M."/>
        </authorList>
    </citation>
    <scope>NUCLEOTIDE SEQUENCE [LARGE SCALE GENOMIC DNA]</scope>
    <source>
        <strain evidence="4">SpSt-906</strain>
    </source>
</reference>
<dbReference type="PANTHER" id="PTHR24412">
    <property type="entry name" value="KELCH PROTEIN"/>
    <property type="match status" value="1"/>
</dbReference>
<proteinExistence type="predicted"/>
<dbReference type="InterPro" id="IPR026444">
    <property type="entry name" value="Secre_tail"/>
</dbReference>
<dbReference type="EMBL" id="DTMQ01000026">
    <property type="protein sequence ID" value="HGE99235.1"/>
    <property type="molecule type" value="Genomic_DNA"/>
</dbReference>
<keyword evidence="1" id="KW-0880">Kelch repeat</keyword>
<evidence type="ECO:0000256" key="1">
    <source>
        <dbReference type="ARBA" id="ARBA00022441"/>
    </source>
</evidence>
<comment type="caution">
    <text evidence="4">The sequence shown here is derived from an EMBL/GenBank/DDBJ whole genome shotgun (WGS) entry which is preliminary data.</text>
</comment>
<evidence type="ECO:0000313" key="4">
    <source>
        <dbReference type="EMBL" id="HGE99235.1"/>
    </source>
</evidence>
<dbReference type="InterPro" id="IPR015915">
    <property type="entry name" value="Kelch-typ_b-propeller"/>
</dbReference>
<sequence length="1420" mass="159452">MRNLFLLLSILSSFVLFAWTTPERLTYLNHYTELSGNGARNIAIDQQGRIHIVFYSDAPVSGFNATPQVWYKRYEPSSGWTKDTCIADVPSEASDMPALCLDSSGNLHIVYVGYNFSSYNLRYKRWQVSTGWTQSEIISNNTREKANPSVAATTNGNIHCVWSEMNPDGYFKIFYRERVGSSWPSPPQQISSTNETDEELPSVSAGRGDSVYVVWRGEDQFDYYYNVFYRARLRGIWGTILHACNFNSDQCDTDPYGPSIILDNSNVGHIAWYGWNGWDEYYYRVFYRRRLSTGFSAIDTVAGANQPDDFDRFGPQMSLDRQQNLHLVWFGEDYWTDGYYRLWHKKRTNTGQWLTTEELAAEYPEGDLYNPHIANDTLGLHLIWFDDRYESEEIFRMVSYPQDVEIKEIISPPVFCSLASYQPKVVIRNSGEEELLTSFGVKVTINPGGYEDVFNVPYLGVGAEETLSFGLWTPSQADLYLVKCSLLISDQFSLNNKKSSFCCAANFIERFELTDGGFISNPPSNAWEWGTPSLVGPPSAHSGTKCWGTNIDGNYFNNANWQLNSIWYVATRDTPILGFYHWYRFQTGYDGGNVKFTKDGSNFFLLHPTFTEGYDRKLSSGNGGIPQESAYSRGVFDSIGWRAVLMSIPVSAGDTFFLRWHFGSDANFTYPGWYLDDVGGIGFAPLFHDVGVMEIVSPPDTVDSSISITPTVRVKNFGPKGETFSATMKIGSESETKIIALPAGRESLVTFFSWTPLVRGNSLVRCSLFLQSDENRVNDTLSKSFFVRVKDVGVLAIENHEMKVQKAELGTQLQTENRRAKEILPMAWQIANLTDTLDSGDVYIPQARIKNFGNTPAEFWVRFSFGNLHSESLPLTLSPESETSLTFSPLPISGRGNLVKKCSTLLSGDLVPDNDAKEESVFVRVRDIGIVRFLSPTPYLPPGEITPEVIFSNNGNVENSFTAYLKIRDSLGNLLYADESTEINLLPSCSLSIKFQNWQAPIGQYTAFCSLSVFGDRVFLNDTLSLQFTVSSYQGWLRKADLTGARKNVKSGGCITAQDSFVYALVGNNTRDFLRYSIVGNSWQRMESIPAGPRNKKVKKGACLTSDGVYLYALKGGGTNEFYRYNPVNNSWESLPFPSFIKGVKGGFITFVEKGGVKYIYAGSGANNNEWKRFNINLGLWEDLAFLPREKFKIGSGLCFDGDSFLYLTQGGSKYNAFFRLNLNSLTPIWESLPNLPLIGSGGKKKKIKEGGALVFASSNGKIYATKGGNTLEFWRFDPASDSWYQAEDVGSPQIPYKRIKGGGSLTYSSFAYGIFATIGNNTNEFWFYNPGKEASEVFFANNQVKNSNLSHKASMAFSFPITVEEWGDVCVYNLLGDVIGKVPKGEKTLDFISRLPSGIYFLEIKAKNRRETRKVIIAR</sequence>
<dbReference type="PANTHER" id="PTHR24412:SF489">
    <property type="entry name" value="RING FINGER DOMAIN AND KELCH REPEAT-CONTAINING PROTEIN DDB_G0271372"/>
    <property type="match status" value="1"/>
</dbReference>
<dbReference type="Gene3D" id="2.120.10.80">
    <property type="entry name" value="Kelch-type beta propeller"/>
    <property type="match status" value="1"/>
</dbReference>